<evidence type="ECO:0000256" key="1">
    <source>
        <dbReference type="SAM" id="Phobius"/>
    </source>
</evidence>
<feature type="transmembrane region" description="Helical" evidence="1">
    <location>
        <begin position="424"/>
        <end position="440"/>
    </location>
</feature>
<evidence type="ECO:0000313" key="3">
    <source>
        <dbReference type="EMBL" id="PKZ29968.1"/>
    </source>
</evidence>
<sequence>MQKLDQIYKLLIAFSLLFLLSACDDKKDLKTPLEPTGGVISNNALSYLNSLRLNSNLSTLSKNDVLTTSAQNHAKYTFINKVDSHNEVSNLPNFTGETPKDRAFSVGYFTQISENLSVGAEDEVASIDGLMSAIYHRFGFLDTKINEIGYAKFGDEKSQNFVYNMGNSKLNYFCKKAKSDDGYGKFYTKVCKNENVAISGDKYNSLNRIDKNEYVYFPNSSQTKAFFSRETPDPMPECKITANPVSIEFNEFRKPVKMKSFKVFENGNELKNSKILTKQNDPNSIFNEFQFAFFSKDVFKFNQDYKVLFSYIQDNKEKNLEWSFKTSSPKFPYFVVKDGDKIGVEANKWYSIFFEPNDCNDVFTSYKTTYRFMKKPLIESVDTNLININLSGSKNAKLTIKTDNGKKITVYITNSSGGFFINKLYLGVILVIILALFFIIRRR</sequence>
<accession>A0A2I1NC67</accession>
<keyword evidence="1" id="KW-1133">Transmembrane helix</keyword>
<dbReference type="AlphaFoldDB" id="A0A2I1NC67"/>
<feature type="domain" description="SCP" evidence="2">
    <location>
        <begin position="45"/>
        <end position="162"/>
    </location>
</feature>
<name>A0A2I1NC67_9BACT</name>
<gene>
    <name evidence="3" type="ORF">CYJ41_00575</name>
</gene>
<dbReference type="EMBL" id="PKHU01000001">
    <property type="protein sequence ID" value="PKZ29968.1"/>
    <property type="molecule type" value="Genomic_DNA"/>
</dbReference>
<keyword evidence="1" id="KW-0472">Membrane</keyword>
<dbReference type="RefSeq" id="WP_101636460.1">
    <property type="nucleotide sequence ID" value="NZ_PKHU01000001.1"/>
</dbReference>
<proteinExistence type="predicted"/>
<dbReference type="Gene3D" id="3.40.33.10">
    <property type="entry name" value="CAP"/>
    <property type="match status" value="1"/>
</dbReference>
<dbReference type="InterPro" id="IPR014044">
    <property type="entry name" value="CAP_dom"/>
</dbReference>
<keyword evidence="1" id="KW-0812">Transmembrane</keyword>
<evidence type="ECO:0000313" key="4">
    <source>
        <dbReference type="Proteomes" id="UP000234639"/>
    </source>
</evidence>
<dbReference type="CDD" id="cd05379">
    <property type="entry name" value="CAP_bacterial"/>
    <property type="match status" value="1"/>
</dbReference>
<evidence type="ECO:0000259" key="2">
    <source>
        <dbReference type="Pfam" id="PF00188"/>
    </source>
</evidence>
<dbReference type="InterPro" id="IPR035940">
    <property type="entry name" value="CAP_sf"/>
</dbReference>
<reference evidence="3 4" key="1">
    <citation type="submission" date="2017-12" db="EMBL/GenBank/DDBJ databases">
        <title>Phylogenetic diversity of female urinary microbiome.</title>
        <authorList>
            <person name="Thomas-White K."/>
            <person name="Wolfe A.J."/>
        </authorList>
    </citation>
    <scope>NUCLEOTIDE SEQUENCE [LARGE SCALE GENOMIC DNA]</scope>
    <source>
        <strain evidence="3 4">UMB0112</strain>
    </source>
</reference>
<dbReference type="Proteomes" id="UP000234639">
    <property type="component" value="Unassembled WGS sequence"/>
</dbReference>
<dbReference type="PROSITE" id="PS51257">
    <property type="entry name" value="PROKAR_LIPOPROTEIN"/>
    <property type="match status" value="1"/>
</dbReference>
<protein>
    <submittedName>
        <fullName evidence="3">CAP domain-containing protein</fullName>
    </submittedName>
</protein>
<comment type="caution">
    <text evidence="3">The sequence shown here is derived from an EMBL/GenBank/DDBJ whole genome shotgun (WGS) entry which is preliminary data.</text>
</comment>
<dbReference type="SUPFAM" id="SSF55797">
    <property type="entry name" value="PR-1-like"/>
    <property type="match status" value="1"/>
</dbReference>
<dbReference type="Pfam" id="PF00188">
    <property type="entry name" value="CAP"/>
    <property type="match status" value="1"/>
</dbReference>
<organism evidence="3 4">
    <name type="scientific">Campylobacter ureolyticus</name>
    <dbReference type="NCBI Taxonomy" id="827"/>
    <lineage>
        <taxon>Bacteria</taxon>
        <taxon>Pseudomonadati</taxon>
        <taxon>Campylobacterota</taxon>
        <taxon>Epsilonproteobacteria</taxon>
        <taxon>Campylobacterales</taxon>
        <taxon>Campylobacteraceae</taxon>
        <taxon>Campylobacter</taxon>
    </lineage>
</organism>